<dbReference type="SMART" id="SM00180">
    <property type="entry name" value="EGF_Lam"/>
    <property type="match status" value="3"/>
</dbReference>
<dbReference type="SUPFAM" id="SSF100895">
    <property type="entry name" value="Kazal-type serine protease inhibitors"/>
    <property type="match status" value="9"/>
</dbReference>
<feature type="region of interest" description="Disordered" evidence="14">
    <location>
        <begin position="969"/>
        <end position="1006"/>
    </location>
</feature>
<dbReference type="Pfam" id="PF07648">
    <property type="entry name" value="Kazal_2"/>
    <property type="match status" value="9"/>
</dbReference>
<dbReference type="SMART" id="SM00282">
    <property type="entry name" value="LamG"/>
    <property type="match status" value="3"/>
</dbReference>
<feature type="domain" description="Laminin G" evidence="16">
    <location>
        <begin position="1516"/>
        <end position="1711"/>
    </location>
</feature>
<dbReference type="InterPro" id="IPR050653">
    <property type="entry name" value="Prot_Inhib_GrowthFact_Antg"/>
</dbReference>
<feature type="domain" description="Laminin EGF-like" evidence="18">
    <location>
        <begin position="834"/>
        <end position="880"/>
    </location>
</feature>
<comment type="subcellular location">
    <subcellularLocation>
        <location evidence="1">Membrane</location>
        <topology evidence="1">Single-pass type I membrane protein</topology>
    </subcellularLocation>
</comment>
<feature type="disulfide bond" evidence="13">
    <location>
        <begin position="836"/>
        <end position="853"/>
    </location>
</feature>
<dbReference type="PROSITE" id="PS50026">
    <property type="entry name" value="EGF_3"/>
    <property type="match status" value="4"/>
</dbReference>
<evidence type="ECO:0000313" key="21">
    <source>
        <dbReference type="Proteomes" id="UP000594260"/>
    </source>
</evidence>
<dbReference type="PROSITE" id="PS01186">
    <property type="entry name" value="EGF_2"/>
    <property type="match status" value="1"/>
</dbReference>
<feature type="domain" description="Kazal-like" evidence="19">
    <location>
        <begin position="906"/>
        <end position="963"/>
    </location>
</feature>
<dbReference type="Pfam" id="PF02210">
    <property type="entry name" value="Laminin_G_2"/>
    <property type="match status" value="1"/>
</dbReference>
<dbReference type="FunFam" id="2.10.25.10:FF:000082">
    <property type="entry name" value="Laminin subunit alpha 1"/>
    <property type="match status" value="1"/>
</dbReference>
<keyword evidence="13" id="KW-0424">Laminin EGF-like domain</keyword>
<comment type="similarity">
    <text evidence="11">Belongs to the tomoregulin family.</text>
</comment>
<evidence type="ECO:0000256" key="12">
    <source>
        <dbReference type="PROSITE-ProRule" id="PRU00076"/>
    </source>
</evidence>
<dbReference type="GeneID" id="111250514"/>
<feature type="domain" description="Kazal-like" evidence="19">
    <location>
        <begin position="119"/>
        <end position="166"/>
    </location>
</feature>
<feature type="disulfide bond" evidence="12">
    <location>
        <begin position="1495"/>
        <end position="1504"/>
    </location>
</feature>
<dbReference type="FunFam" id="3.30.60.30:FF:000024">
    <property type="entry name" value="Transmembrane agrin"/>
    <property type="match status" value="1"/>
</dbReference>
<feature type="domain" description="EGF-like" evidence="17">
    <location>
        <begin position="166"/>
        <end position="199"/>
    </location>
</feature>
<keyword evidence="8 15" id="KW-0472">Membrane</keyword>
<keyword evidence="7 15" id="KW-1133">Transmembrane helix</keyword>
<keyword evidence="9 12" id="KW-1015">Disulfide bond</keyword>
<keyword evidence="4" id="KW-0732">Signal</keyword>
<dbReference type="InterPro" id="IPR001881">
    <property type="entry name" value="EGF-like_Ca-bd_dom"/>
</dbReference>
<dbReference type="Pfam" id="PF00008">
    <property type="entry name" value="EGF"/>
    <property type="match status" value="2"/>
</dbReference>
<accession>A0A7M7K4S2</accession>
<evidence type="ECO:0000259" key="17">
    <source>
        <dbReference type="PROSITE" id="PS50026"/>
    </source>
</evidence>
<feature type="domain" description="EGF-like" evidence="17">
    <location>
        <begin position="1469"/>
        <end position="1505"/>
    </location>
</feature>
<evidence type="ECO:0000256" key="3">
    <source>
        <dbReference type="ARBA" id="ARBA00022692"/>
    </source>
</evidence>
<evidence type="ECO:0000259" key="16">
    <source>
        <dbReference type="PROSITE" id="PS50025"/>
    </source>
</evidence>
<feature type="disulfide bond" evidence="13">
    <location>
        <begin position="834"/>
        <end position="846"/>
    </location>
</feature>
<dbReference type="KEGG" id="vde:111250514"/>
<evidence type="ECO:0000256" key="2">
    <source>
        <dbReference type="ARBA" id="ARBA00022536"/>
    </source>
</evidence>
<dbReference type="InterPro" id="IPR000742">
    <property type="entry name" value="EGF"/>
</dbReference>
<dbReference type="InterPro" id="IPR013320">
    <property type="entry name" value="ConA-like_dom_sf"/>
</dbReference>
<evidence type="ECO:0000259" key="19">
    <source>
        <dbReference type="PROSITE" id="PS51465"/>
    </source>
</evidence>
<feature type="disulfide bond" evidence="12">
    <location>
        <begin position="1229"/>
        <end position="1238"/>
    </location>
</feature>
<dbReference type="FunFam" id="2.10.25.10:FF:000012">
    <property type="entry name" value="Delta-like protein"/>
    <property type="match status" value="1"/>
</dbReference>
<dbReference type="Gene3D" id="2.60.120.200">
    <property type="match status" value="3"/>
</dbReference>
<feature type="domain" description="Kazal-like" evidence="19">
    <location>
        <begin position="415"/>
        <end position="461"/>
    </location>
</feature>
<dbReference type="PROSITE" id="PS51465">
    <property type="entry name" value="KAZAL_2"/>
    <property type="match status" value="9"/>
</dbReference>
<keyword evidence="21" id="KW-1185">Reference proteome</keyword>
<feature type="domain" description="Laminin EGF-like" evidence="18">
    <location>
        <begin position="779"/>
        <end position="833"/>
    </location>
</feature>
<dbReference type="PROSITE" id="PS50027">
    <property type="entry name" value="EGF_LAM_2"/>
    <property type="match status" value="2"/>
</dbReference>
<dbReference type="SUPFAM" id="SSF57196">
    <property type="entry name" value="EGF/Laminin"/>
    <property type="match status" value="2"/>
</dbReference>
<feature type="disulfide bond" evidence="13">
    <location>
        <begin position="781"/>
        <end position="798"/>
    </location>
</feature>
<feature type="domain" description="EGF-like" evidence="17">
    <location>
        <begin position="1241"/>
        <end position="1278"/>
    </location>
</feature>
<organism evidence="20 21">
    <name type="scientific">Varroa destructor</name>
    <name type="common">Honeybee mite</name>
    <dbReference type="NCBI Taxonomy" id="109461"/>
    <lineage>
        <taxon>Eukaryota</taxon>
        <taxon>Metazoa</taxon>
        <taxon>Ecdysozoa</taxon>
        <taxon>Arthropoda</taxon>
        <taxon>Chelicerata</taxon>
        <taxon>Arachnida</taxon>
        <taxon>Acari</taxon>
        <taxon>Parasitiformes</taxon>
        <taxon>Mesostigmata</taxon>
        <taxon>Gamasina</taxon>
        <taxon>Dermanyssoidea</taxon>
        <taxon>Varroidae</taxon>
        <taxon>Varroa</taxon>
    </lineage>
</organism>
<feature type="domain" description="Laminin G" evidence="16">
    <location>
        <begin position="1287"/>
        <end position="1473"/>
    </location>
</feature>
<evidence type="ECO:0000256" key="13">
    <source>
        <dbReference type="PROSITE-ProRule" id="PRU00460"/>
    </source>
</evidence>
<dbReference type="CDD" id="cd00055">
    <property type="entry name" value="EGF_Lam"/>
    <property type="match status" value="2"/>
</dbReference>
<dbReference type="SMART" id="SM00057">
    <property type="entry name" value="FIMAC"/>
    <property type="match status" value="3"/>
</dbReference>
<dbReference type="InterPro" id="IPR002350">
    <property type="entry name" value="Kazal_dom"/>
</dbReference>
<dbReference type="FunFam" id="3.30.60.30:FF:000002">
    <property type="entry name" value="tomoregulin-2 isoform X1"/>
    <property type="match status" value="1"/>
</dbReference>
<evidence type="ECO:0000256" key="8">
    <source>
        <dbReference type="ARBA" id="ARBA00023136"/>
    </source>
</evidence>
<dbReference type="SMART" id="SM00280">
    <property type="entry name" value="KAZAL"/>
    <property type="match status" value="9"/>
</dbReference>
<dbReference type="Pfam" id="PF00053">
    <property type="entry name" value="EGF_laminin"/>
    <property type="match status" value="2"/>
</dbReference>
<evidence type="ECO:0000256" key="4">
    <source>
        <dbReference type="ARBA" id="ARBA00022729"/>
    </source>
</evidence>
<dbReference type="Pfam" id="PF00054">
    <property type="entry name" value="Laminin_G_1"/>
    <property type="match status" value="2"/>
</dbReference>
<dbReference type="Gene3D" id="2.10.25.10">
    <property type="entry name" value="Laminin"/>
    <property type="match status" value="5"/>
</dbReference>
<evidence type="ECO:0000256" key="10">
    <source>
        <dbReference type="ARBA" id="ARBA00023180"/>
    </source>
</evidence>
<dbReference type="CDD" id="cd00104">
    <property type="entry name" value="KAZAL_FS"/>
    <property type="match status" value="8"/>
</dbReference>
<dbReference type="SMART" id="SM00179">
    <property type="entry name" value="EGF_CA"/>
    <property type="match status" value="3"/>
</dbReference>
<keyword evidence="5" id="KW-0677">Repeat</keyword>
<dbReference type="PANTHER" id="PTHR10913">
    <property type="entry name" value="FOLLISTATIN-RELATED"/>
    <property type="match status" value="1"/>
</dbReference>
<reference evidence="20" key="1">
    <citation type="submission" date="2021-01" db="UniProtKB">
        <authorList>
            <consortium name="EnsemblMetazoa"/>
        </authorList>
    </citation>
    <scope>IDENTIFICATION</scope>
</reference>
<dbReference type="InterPro" id="IPR002049">
    <property type="entry name" value="LE_dom"/>
</dbReference>
<dbReference type="InParanoid" id="A0A7M7K4S2"/>
<dbReference type="InterPro" id="IPR003884">
    <property type="entry name" value="FacI_MAC"/>
</dbReference>
<dbReference type="GO" id="GO:0016318">
    <property type="term" value="P:ommatidial rotation"/>
    <property type="evidence" value="ECO:0007669"/>
    <property type="project" value="UniProtKB-ARBA"/>
</dbReference>
<evidence type="ECO:0000259" key="18">
    <source>
        <dbReference type="PROSITE" id="PS50027"/>
    </source>
</evidence>
<evidence type="ECO:0000256" key="14">
    <source>
        <dbReference type="SAM" id="MobiDB-lite"/>
    </source>
</evidence>
<dbReference type="PROSITE" id="PS00022">
    <property type="entry name" value="EGF_1"/>
    <property type="match status" value="3"/>
</dbReference>
<dbReference type="OMA" id="QKCTICT"/>
<dbReference type="Gene3D" id="3.30.60.30">
    <property type="match status" value="9"/>
</dbReference>
<feature type="disulfide bond" evidence="12">
    <location>
        <begin position="1268"/>
        <end position="1277"/>
    </location>
</feature>
<name>A0A7M7K4S2_VARDE</name>
<evidence type="ECO:0000256" key="6">
    <source>
        <dbReference type="ARBA" id="ARBA00022782"/>
    </source>
</evidence>
<evidence type="ECO:0000256" key="15">
    <source>
        <dbReference type="SAM" id="Phobius"/>
    </source>
</evidence>
<feature type="domain" description="Laminin G" evidence="16">
    <location>
        <begin position="1024"/>
        <end position="1207"/>
    </location>
</feature>
<proteinExistence type="inferred from homology"/>
<dbReference type="GO" id="GO:0050769">
    <property type="term" value="P:positive regulation of neurogenesis"/>
    <property type="evidence" value="ECO:0007669"/>
    <property type="project" value="UniProtKB-ARBA"/>
</dbReference>
<keyword evidence="2 12" id="KW-0245">EGF-like domain</keyword>
<dbReference type="SUPFAM" id="SSF49899">
    <property type="entry name" value="Concanavalin A-like lectins/glucanases"/>
    <property type="match status" value="3"/>
</dbReference>
<dbReference type="GO" id="GO:0005576">
    <property type="term" value="C:extracellular region"/>
    <property type="evidence" value="ECO:0007669"/>
    <property type="project" value="TreeGrafter"/>
</dbReference>
<keyword evidence="3 15" id="KW-0812">Transmembrane</keyword>
<dbReference type="SMART" id="SM00181">
    <property type="entry name" value="EGF"/>
    <property type="match status" value="8"/>
</dbReference>
<feature type="domain" description="EGF-like" evidence="17">
    <location>
        <begin position="1203"/>
        <end position="1239"/>
    </location>
</feature>
<keyword evidence="6" id="KW-0221">Differentiation</keyword>
<dbReference type="RefSeq" id="XP_022661638.1">
    <property type="nucleotide sequence ID" value="XM_022805903.1"/>
</dbReference>
<evidence type="ECO:0000256" key="9">
    <source>
        <dbReference type="ARBA" id="ARBA00023157"/>
    </source>
</evidence>
<dbReference type="Proteomes" id="UP000594260">
    <property type="component" value="Unplaced"/>
</dbReference>
<dbReference type="GO" id="GO:0016020">
    <property type="term" value="C:membrane"/>
    <property type="evidence" value="ECO:0007669"/>
    <property type="project" value="UniProtKB-SubCell"/>
</dbReference>
<dbReference type="PROSITE" id="PS01248">
    <property type="entry name" value="EGF_LAM_1"/>
    <property type="match status" value="1"/>
</dbReference>
<dbReference type="InterPro" id="IPR003645">
    <property type="entry name" value="Fol_N"/>
</dbReference>
<feature type="domain" description="Kazal-like" evidence="19">
    <location>
        <begin position="193"/>
        <end position="245"/>
    </location>
</feature>
<feature type="domain" description="Kazal-like" evidence="19">
    <location>
        <begin position="261"/>
        <end position="315"/>
    </location>
</feature>
<evidence type="ECO:0000256" key="11">
    <source>
        <dbReference type="ARBA" id="ARBA00038484"/>
    </source>
</evidence>
<dbReference type="CDD" id="cd00054">
    <property type="entry name" value="EGF_CA"/>
    <property type="match status" value="2"/>
</dbReference>
<evidence type="ECO:0000256" key="1">
    <source>
        <dbReference type="ARBA" id="ARBA00004479"/>
    </source>
</evidence>
<feature type="domain" description="Kazal-like" evidence="19">
    <location>
        <begin position="549"/>
        <end position="597"/>
    </location>
</feature>
<evidence type="ECO:0000256" key="7">
    <source>
        <dbReference type="ARBA" id="ARBA00022989"/>
    </source>
</evidence>
<feature type="disulfide bond" evidence="13">
    <location>
        <begin position="800"/>
        <end position="809"/>
    </location>
</feature>
<feature type="domain" description="Kazal-like" evidence="19">
    <location>
        <begin position="335"/>
        <end position="389"/>
    </location>
</feature>
<dbReference type="CDD" id="cd00110">
    <property type="entry name" value="LamG"/>
    <property type="match status" value="3"/>
</dbReference>
<evidence type="ECO:0000256" key="5">
    <source>
        <dbReference type="ARBA" id="ARBA00022737"/>
    </source>
</evidence>
<feature type="disulfide bond" evidence="12">
    <location>
        <begin position="175"/>
        <end position="192"/>
    </location>
</feature>
<dbReference type="GO" id="GO:0005509">
    <property type="term" value="F:calcium ion binding"/>
    <property type="evidence" value="ECO:0007669"/>
    <property type="project" value="InterPro"/>
</dbReference>
<feature type="compositionally biased region" description="Basic and acidic residues" evidence="14">
    <location>
        <begin position="976"/>
        <end position="993"/>
    </location>
</feature>
<dbReference type="InterPro" id="IPR001791">
    <property type="entry name" value="Laminin_G"/>
</dbReference>
<feature type="domain" description="Kazal-like" evidence="19">
    <location>
        <begin position="464"/>
        <end position="531"/>
    </location>
</feature>
<dbReference type="PRINTS" id="PR00011">
    <property type="entry name" value="EGFLAMININ"/>
</dbReference>
<feature type="disulfide bond" evidence="13">
    <location>
        <begin position="779"/>
        <end position="791"/>
    </location>
</feature>
<dbReference type="OrthoDB" id="88467at2759"/>
<evidence type="ECO:0000313" key="20">
    <source>
        <dbReference type="EnsemblMetazoa" id="XP_022661638"/>
    </source>
</evidence>
<feature type="domain" description="Kazal-like" evidence="19">
    <location>
        <begin position="625"/>
        <end position="683"/>
    </location>
</feature>
<sequence length="1723" mass="185428">MMMMRRNQGSGGGAMYQAGGYSVEAHLVAHPPELDPLSPGGPSEKPLAGCLAGERRTGIIIAMGVVATALFCCCVAGAILYVYYGPYSTTPAARIKPCEKIYCRFGAECHVSDDKAYCRCRRTCSDTFAPVCGSDGVTYSSECKLKMASCINQKRIYVDTTGACDTADPCAEKECQFGAECKVRLDGKSAECVCPERCTSYGDSKGSRPVCGSDGKDYPSVCELRRTACKEMREISVKYQGSCDPCQSVKCPEHQVCQLDQQRNAVCQCNSQCPREVRPVCGSNGKTYSNECALRVEGCTTRRAIRVLYQKECDSVLNPCRAVNCGPAQECEIDRQGTAICSCPPPCEQVVRPVCGTDGTTYDSMCELHRTACLQNSDVQVSYSGTCDENGACHQYPCQLGASCVVRSNGYPACECPSCSEEFEPVCGSDGISYTNECKLRKEACEHKKDIYVDYKGLCADSCANKKCDHYAICKTNHGNAICECPSHCKPVKFPVCGSNGKTYENECELQVDACNSKTDIAVSSTGPCDMCSNVMCHFGARCENGECVCPTDCPEGSYQPVCGNDGVTYHTECELRQASCRKGRQLQVLHFKECDDEVVASAEGSGTKCEESCRFGGTCRPRFPGDPMECRCEFDCPDVRVDDANFACGSDGKKYASACHVQMEACRKQKHLKSVPRDRCLSRDNNPHNKMMVPDGKSSLPCEGGLPLKDPATGNEYYCGEGGKICPGGSYCHKGIGFATCCEKRAKTTKCMFSKHGCCPDNVAAALGPGYLGCPGTCGCNKLGSIGTMCDSVSKQCQCKPGVGGLRCERCEPGYWGLHRIGEAGGQAGCSLCECHPLGSVRDDCEQMTGRCVCKHGVQGMKCDSCPKGEVLSADGCTDASLVRPTSGTCATLVCRHGAVCQQRSPGEALCACEIRCSAEEDQGGSVCGSDGMTYGSACQLREFSCRTQKHISIVHLGHCHADEIAPTVGPQRRSTIDRDHEDRDNDHKSTRDLQSLSSSPDDYFRPTEASNGLFAFTNDDSIQVPHFNGKAYLELRRLQAYQGLSLEIEFKAYSSDGLLLYNGQTMTGAGDFMSLALREGHVEFRYNLGSGTVTLKSHERITPGEYHHVMIRRYHQDGVLKVDSGAEVTGRSEGVLKSLDLAENLYVGSVPKRIEGIFQNVGVSTGFQGCISLIRVGKKHLNLKYPQSKDILSAYNIRECTETACSAAPCQNGGLCEPVGTSYRCECRPGFGGRDCERATHRCSAQPCAHGATCVPADGDAFFCKCPPGKSGQFCDTSIKAAGPNSVVSFSGHSFLVLPTLAGVSQLFTLDIWFLPRASTGLILYNGQGRAGKGDYLAISLVSQHVEYRYNLGGAGPNVSSTVVITAPNMISLNEWHSIRVTRNRKEGSLQVDRGPVVQAVSMGSLDELNLDQPLFIGGVSGDTALPRDLGPSAGLDGAIQRLVVNGAVWDNLLARARSSHLVSQYHGPPCGARPCRNGGVCTPLLGQYACSCAPNFGGKHCEKPLTQIEEQMGQPVLFDGHTYVHIPHKFVSKAENNEDDTFEVRFRSKQTSGLLAWLAEGSVGAGVSQNSGASTSVAGSFIALALADGHLEFNLHLAATVRRPIVLRSQANVNDGRWHHAKVTLNSQMASLQIDSSLTTTVAVDHPLEELSIYGNSAVIWVGGASTLPARLPSAFYHGFNGCLAYLALNGESLPLALHIRPDQLRSCSDRDTGRDLNRL</sequence>
<dbReference type="GO" id="GO:0048056">
    <property type="term" value="P:R3/R4 cell differentiation"/>
    <property type="evidence" value="ECO:0007669"/>
    <property type="project" value="UniProtKB-ARBA"/>
</dbReference>
<dbReference type="PROSITE" id="PS50025">
    <property type="entry name" value="LAM_G_DOMAIN"/>
    <property type="match status" value="3"/>
</dbReference>
<dbReference type="EnsemblMetazoa" id="XM_022805903">
    <property type="protein sequence ID" value="XP_022661638"/>
    <property type="gene ID" value="LOC111250514"/>
</dbReference>
<feature type="transmembrane region" description="Helical" evidence="15">
    <location>
        <begin position="59"/>
        <end position="84"/>
    </location>
</feature>
<dbReference type="FunFam" id="2.10.25.10:FF:000134">
    <property type="entry name" value="Transmembrane agrin"/>
    <property type="match status" value="1"/>
</dbReference>
<dbReference type="InterPro" id="IPR036058">
    <property type="entry name" value="Kazal_dom_sf"/>
</dbReference>
<protein>
    <recommendedName>
        <fullName evidence="22">Agrin</fullName>
    </recommendedName>
</protein>
<dbReference type="PANTHER" id="PTHR10913:SF78">
    <property type="entry name" value="AGRIN"/>
    <property type="match status" value="1"/>
</dbReference>
<feature type="disulfide bond" evidence="13">
    <location>
        <begin position="855"/>
        <end position="864"/>
    </location>
</feature>
<dbReference type="GO" id="GO:0006950">
    <property type="term" value="P:response to stress"/>
    <property type="evidence" value="ECO:0007669"/>
    <property type="project" value="UniProtKB-ARBA"/>
</dbReference>
<keyword evidence="10" id="KW-0325">Glycoprotein</keyword>
<dbReference type="SMART" id="SM00274">
    <property type="entry name" value="FOLN"/>
    <property type="match status" value="8"/>
</dbReference>
<evidence type="ECO:0008006" key="22">
    <source>
        <dbReference type="Google" id="ProtNLM"/>
    </source>
</evidence>
<comment type="caution">
    <text evidence="12">Lacks conserved residue(s) required for the propagation of feature annotation.</text>
</comment>